<keyword evidence="3" id="KW-0479">Metal-binding</keyword>
<dbReference type="Pfam" id="PF07361">
    <property type="entry name" value="Cytochrom_B562"/>
    <property type="match status" value="1"/>
</dbReference>
<evidence type="ECO:0000313" key="5">
    <source>
        <dbReference type="Proteomes" id="UP000955338"/>
    </source>
</evidence>
<sequence length="132" mass="14480">MNLKHSAKILLACGLLSFSAFNPVMAASLDQEMYVMQTNVGGMLNATDASSFLKHLDAMKQAATVSLDLVPTSLLGKASDSAEIQDYKHGMQSFIDVLEQAETLAKNGDLEQAKAKAREVLSIRNEYHKKYR</sequence>
<accession>A0A8D4IWT3</accession>
<dbReference type="EMBL" id="CP022011">
    <property type="protein sequence ID" value="QDJ14532.1"/>
    <property type="molecule type" value="Genomic_DNA"/>
</dbReference>
<dbReference type="RefSeq" id="WP_261920933.1">
    <property type="nucleotide sequence ID" value="NZ_CP022011.1"/>
</dbReference>
<keyword evidence="2" id="KW-0732">Signal</keyword>
<evidence type="ECO:0000256" key="2">
    <source>
        <dbReference type="ARBA" id="ARBA00022729"/>
    </source>
</evidence>
<dbReference type="GO" id="GO:0022900">
    <property type="term" value="P:electron transport chain"/>
    <property type="evidence" value="ECO:0007669"/>
    <property type="project" value="InterPro"/>
</dbReference>
<dbReference type="InterPro" id="IPR009155">
    <property type="entry name" value="Cyt_b562"/>
</dbReference>
<protein>
    <submittedName>
        <fullName evidence="4">Cytochrome B562</fullName>
    </submittedName>
</protein>
<organism evidence="4 5">
    <name type="scientific">Mergibacter septicus</name>
    <dbReference type="NCBI Taxonomy" id="221402"/>
    <lineage>
        <taxon>Bacteria</taxon>
        <taxon>Pseudomonadati</taxon>
        <taxon>Pseudomonadota</taxon>
        <taxon>Gammaproteobacteria</taxon>
        <taxon>Pasteurellales</taxon>
        <taxon>Pasteurellaceae</taxon>
        <taxon>Mergibacter</taxon>
    </lineage>
</organism>
<dbReference type="GO" id="GO:0042597">
    <property type="term" value="C:periplasmic space"/>
    <property type="evidence" value="ECO:0007669"/>
    <property type="project" value="InterPro"/>
</dbReference>
<comment type="similarity">
    <text evidence="1">Belongs to the cytochrome b562 family.</text>
</comment>
<dbReference type="SUPFAM" id="SSF47175">
    <property type="entry name" value="Cytochromes"/>
    <property type="match status" value="1"/>
</dbReference>
<reference evidence="4" key="1">
    <citation type="submission" date="2017-06" db="EMBL/GenBank/DDBJ databases">
        <title>Genome sequencing of pathogenic and non-pathogenic strains within Bisgaard taxon 40.</title>
        <authorList>
            <person name="Ladner J.T."/>
            <person name="Lovett S.P."/>
            <person name="Koroleva G."/>
            <person name="Lorch J.M."/>
        </authorList>
    </citation>
    <scope>NUCLEOTIDE SEQUENCE</scope>
    <source>
        <strain evidence="4">27576-1-I1</strain>
    </source>
</reference>
<evidence type="ECO:0000256" key="3">
    <source>
        <dbReference type="PIRSR" id="PIRSR000029-1"/>
    </source>
</evidence>
<dbReference type="GO" id="GO:0009055">
    <property type="term" value="F:electron transfer activity"/>
    <property type="evidence" value="ECO:0007669"/>
    <property type="project" value="InterPro"/>
</dbReference>
<keyword evidence="5" id="KW-1185">Reference proteome</keyword>
<dbReference type="AlphaFoldDB" id="A0A8D4IWT3"/>
<evidence type="ECO:0000256" key="1">
    <source>
        <dbReference type="ARBA" id="ARBA00005523"/>
    </source>
</evidence>
<gene>
    <name evidence="4" type="ORF">CEP48_03470</name>
</gene>
<dbReference type="PIRSF" id="PIRSF000029">
    <property type="entry name" value="Cytochrome_b562"/>
    <property type="match status" value="1"/>
</dbReference>
<keyword evidence="3" id="KW-0349">Heme</keyword>
<dbReference type="GO" id="GO:0020037">
    <property type="term" value="F:heme binding"/>
    <property type="evidence" value="ECO:0007669"/>
    <property type="project" value="InterPro"/>
</dbReference>
<dbReference type="Gene3D" id="1.20.120.10">
    <property type="entry name" value="Cytochrome c/b562"/>
    <property type="match status" value="1"/>
</dbReference>
<dbReference type="InterPro" id="IPR010980">
    <property type="entry name" value="Cyt_c/b562"/>
</dbReference>
<comment type="cofactor">
    <cofactor evidence="3">
        <name>heme b</name>
        <dbReference type="ChEBI" id="CHEBI:60344"/>
    </cofactor>
    <text evidence="3">Binds 1 heme b (iron(II)-protoporphyrin IX) group per molecule.</text>
</comment>
<dbReference type="Proteomes" id="UP000955338">
    <property type="component" value="Chromosome"/>
</dbReference>
<proteinExistence type="inferred from homology"/>
<feature type="binding site" description="axial binding residue" evidence="3">
    <location>
        <position position="33"/>
    </location>
    <ligand>
        <name>heme b</name>
        <dbReference type="ChEBI" id="CHEBI:60344"/>
    </ligand>
    <ligandPart>
        <name>Fe</name>
        <dbReference type="ChEBI" id="CHEBI:18248"/>
    </ligandPart>
</feature>
<keyword evidence="3" id="KW-0408">Iron</keyword>
<name>A0A8D4IWT3_9PAST</name>
<feature type="binding site" description="axial binding residue" evidence="3">
    <location>
        <position position="128"/>
    </location>
    <ligand>
        <name>heme b</name>
        <dbReference type="ChEBI" id="CHEBI:60344"/>
    </ligand>
    <ligandPart>
        <name>Fe</name>
        <dbReference type="ChEBI" id="CHEBI:18248"/>
    </ligandPart>
</feature>
<evidence type="ECO:0000313" key="4">
    <source>
        <dbReference type="EMBL" id="QDJ14532.1"/>
    </source>
</evidence>
<dbReference type="GO" id="GO:0005506">
    <property type="term" value="F:iron ion binding"/>
    <property type="evidence" value="ECO:0007669"/>
    <property type="project" value="InterPro"/>
</dbReference>